<reference evidence="2 3" key="1">
    <citation type="journal article" date="2012" name="J. Bacteriol.">
        <title>Genome sequences of type strains of seven species of the marine bacterium Pseudoalteromonas.</title>
        <authorList>
            <person name="Xie B.B."/>
            <person name="Shu Y.L."/>
            <person name="Qin Q.L."/>
            <person name="Rong J.C."/>
            <person name="Zhang X.Y."/>
            <person name="Chen X.L."/>
            <person name="Shi M."/>
            <person name="He H.L."/>
            <person name="Zhou B.C."/>
            <person name="Zhang Y.Z."/>
        </authorList>
    </citation>
    <scope>NUCLEOTIDE SEQUENCE [LARGE SCALE GENOMIC DNA]</scope>
    <source>
        <strain evidence="2 3">A 37-1-2</strain>
    </source>
</reference>
<organism evidence="2 3">
    <name type="scientific">Pseudoalteromonas arctica A 37-1-2</name>
    <dbReference type="NCBI Taxonomy" id="1117313"/>
    <lineage>
        <taxon>Bacteria</taxon>
        <taxon>Pseudomonadati</taxon>
        <taxon>Pseudomonadota</taxon>
        <taxon>Gammaproteobacteria</taxon>
        <taxon>Alteromonadales</taxon>
        <taxon>Pseudoalteromonadaceae</taxon>
        <taxon>Pseudoalteromonas</taxon>
    </lineage>
</organism>
<evidence type="ECO:0000313" key="2">
    <source>
        <dbReference type="EMBL" id="ATC87671.1"/>
    </source>
</evidence>
<dbReference type="Proteomes" id="UP000016505">
    <property type="component" value="Chromosome I"/>
</dbReference>
<dbReference type="RefSeq" id="WP_010554896.1">
    <property type="nucleotide sequence ID" value="NZ_CP011025.1"/>
</dbReference>
<proteinExistence type="predicted"/>
<keyword evidence="1" id="KW-0812">Transmembrane</keyword>
<dbReference type="AlphaFoldDB" id="A0A290S9I1"/>
<feature type="transmembrane region" description="Helical" evidence="1">
    <location>
        <begin position="12"/>
        <end position="31"/>
    </location>
</feature>
<sequence length="241" mass="28245">MLFFSKKWIFRSVVFAIPILFGTYSILIQNVSIADKWSAIGGWAGGYTAFITLIFAIYQYEKLSVTVDKEKLAFHTIPKLLNNLDTLRILPITVLEIDKWGLYDEEREDKVSFINNLHELNKKRSEELLTKEILFDELNSQVDKLKFKGFRFKNEFEENLISLKNDFEDMLKIEQGIKNTLSGININTDIHTYRDSSLFNLENDNKTKIGHIILQGKYKSLDEYIASLRERLVRLKSEIRY</sequence>
<protein>
    <submittedName>
        <fullName evidence="2">Uncharacterized protein</fullName>
    </submittedName>
</protein>
<name>A0A290S9I1_9GAMM</name>
<evidence type="ECO:0000313" key="3">
    <source>
        <dbReference type="Proteomes" id="UP000016505"/>
    </source>
</evidence>
<dbReference type="KEGG" id="part:PARC_a3269"/>
<evidence type="ECO:0000256" key="1">
    <source>
        <dbReference type="SAM" id="Phobius"/>
    </source>
</evidence>
<keyword evidence="1" id="KW-1133">Transmembrane helix</keyword>
<keyword evidence="1" id="KW-0472">Membrane</keyword>
<dbReference type="EMBL" id="CP011025">
    <property type="protein sequence ID" value="ATC87671.1"/>
    <property type="molecule type" value="Genomic_DNA"/>
</dbReference>
<accession>A0A290S9I1</accession>
<gene>
    <name evidence="2" type="ORF">PARC_a3269</name>
</gene>
<feature type="transmembrane region" description="Helical" evidence="1">
    <location>
        <begin position="37"/>
        <end position="58"/>
    </location>
</feature>